<evidence type="ECO:0000256" key="1">
    <source>
        <dbReference type="ARBA" id="ARBA00001942"/>
    </source>
</evidence>
<dbReference type="Gene3D" id="3.30.2070.10">
    <property type="entry name" value="Formate dehydrogenase/DMSO reductase"/>
    <property type="match status" value="1"/>
</dbReference>
<dbReference type="PROSITE" id="PS51669">
    <property type="entry name" value="4FE4S_MOW_BIS_MGD"/>
    <property type="match status" value="1"/>
</dbReference>
<sequence length="675" mass="73430">MNAPTVVHGTCHHDCPDSCGWQVTVEDSVAVQLRGNPAHPFSKGELCPKVNRLLDRVYSPERVLYPLRRVGAKGEGRFERISWDDALAEIASRWHAVIDTDGAGAVLPYISAGNQGLLSIMFGERFWHHMGATRVLGALCGAVAGAGATTTNGSGKGIDPSDMVHSKLIILWGTNTRLTNRHLWPFIEQARADGAQVVVIDPLRTITADSADWFLQPLPGTDVALMLAMMHVLIRDGLTDREWIEAHTEGYADLEAHVAEWTPERAAAVTGLAVDDIERLATLYGTIRPAVLRTLIGAEHHEHGAMFFRTLACLPALVGAWRDQGGGMSRSVGTWSNAVLDHAALTRPDLLAGRDTRTMWMPHLGRTLTDSEHPVRAVFLASVNPMVSVPNTELVREGLLRDDLFTVVHDQFLTDTARYADIVLPATTHIEATDVVTSWGHLYLGWNEAAIAPLGEAVSNSELHRRLARAMGYTEPALFDDDLTVLRDSLPTVDIDRLRIDGFQRVPYPEDGRPFAEGGFATPSGKVLLRCDALAAEGQPVLPTYLTPAEAPNEQYPFALLTPKHHTRFLNSSYSQLPGHGDREGGPFVEVAAADADRLGLQEGGTARVWNDRASLELPVRISNRVRDGLVAIPWGWWGTQHADGKVANSLTNDALTDWGGGVAYCDTAVAVAAV</sequence>
<dbReference type="Pfam" id="PF01568">
    <property type="entry name" value="Molydop_binding"/>
    <property type="match status" value="1"/>
</dbReference>
<dbReference type="SUPFAM" id="SSF53706">
    <property type="entry name" value="Formate dehydrogenase/DMSO reductase, domains 1-3"/>
    <property type="match status" value="1"/>
</dbReference>
<dbReference type="EMBL" id="CAFBIY010000190">
    <property type="protein sequence ID" value="CAB4853038.1"/>
    <property type="molecule type" value="Genomic_DNA"/>
</dbReference>
<dbReference type="Gene3D" id="3.40.50.740">
    <property type="match status" value="1"/>
</dbReference>
<dbReference type="Pfam" id="PF00384">
    <property type="entry name" value="Molybdopterin"/>
    <property type="match status" value="1"/>
</dbReference>
<gene>
    <name evidence="10" type="ORF">UFOPK2656_00544</name>
    <name evidence="11" type="ORF">UFOPK3099_00556</name>
    <name evidence="12" type="ORF">UFOPK3267_02562</name>
    <name evidence="13" type="ORF">UFOPK3651_00582</name>
    <name evidence="14" type="ORF">UFOPK3931_03266</name>
    <name evidence="9" type="ORF">UFOPK4189_00542</name>
</gene>
<dbReference type="PANTHER" id="PTHR43742">
    <property type="entry name" value="TRIMETHYLAMINE-N-OXIDE REDUCTASE"/>
    <property type="match status" value="1"/>
</dbReference>
<dbReference type="InterPro" id="IPR006656">
    <property type="entry name" value="Mopterin_OxRdtase"/>
</dbReference>
<keyword evidence="7" id="KW-0411">Iron-sulfur</keyword>
<evidence type="ECO:0000256" key="4">
    <source>
        <dbReference type="ARBA" id="ARBA00022723"/>
    </source>
</evidence>
<dbReference type="InterPro" id="IPR006655">
    <property type="entry name" value="Mopterin_OxRdtase_prok_CS"/>
</dbReference>
<evidence type="ECO:0000259" key="8">
    <source>
        <dbReference type="PROSITE" id="PS51669"/>
    </source>
</evidence>
<accession>A0A6J7HC07</accession>
<evidence type="ECO:0000313" key="13">
    <source>
        <dbReference type="EMBL" id="CAB4916708.1"/>
    </source>
</evidence>
<keyword evidence="3" id="KW-0500">Molybdenum</keyword>
<dbReference type="EMBL" id="CAFBMT010000003">
    <property type="protein sequence ID" value="CAB4916708.1"/>
    <property type="molecule type" value="Genomic_DNA"/>
</dbReference>
<protein>
    <submittedName>
        <fullName evidence="13">Unannotated protein</fullName>
    </submittedName>
</protein>
<comment type="similarity">
    <text evidence="2">Belongs to the prokaryotic molybdopterin-containing oxidoreductase family.</text>
</comment>
<dbReference type="PANTHER" id="PTHR43742:SF6">
    <property type="entry name" value="OXIDOREDUCTASE YYAE-RELATED"/>
    <property type="match status" value="1"/>
</dbReference>
<dbReference type="InterPro" id="IPR050612">
    <property type="entry name" value="Prok_Mopterin_Oxidored"/>
</dbReference>
<evidence type="ECO:0000256" key="3">
    <source>
        <dbReference type="ARBA" id="ARBA00022505"/>
    </source>
</evidence>
<dbReference type="AlphaFoldDB" id="A0A6J7HC07"/>
<comment type="cofactor">
    <cofactor evidence="1">
        <name>Mo-bis(molybdopterin guanine dinucleotide)</name>
        <dbReference type="ChEBI" id="CHEBI:60539"/>
    </cofactor>
</comment>
<keyword evidence="6" id="KW-0408">Iron</keyword>
<dbReference type="Gene3D" id="2.40.40.20">
    <property type="match status" value="1"/>
</dbReference>
<dbReference type="GO" id="GO:0016491">
    <property type="term" value="F:oxidoreductase activity"/>
    <property type="evidence" value="ECO:0007669"/>
    <property type="project" value="UniProtKB-KW"/>
</dbReference>
<organism evidence="13">
    <name type="scientific">freshwater metagenome</name>
    <dbReference type="NCBI Taxonomy" id="449393"/>
    <lineage>
        <taxon>unclassified sequences</taxon>
        <taxon>metagenomes</taxon>
        <taxon>ecological metagenomes</taxon>
    </lineage>
</organism>
<dbReference type="EMBL" id="CAESGF010000003">
    <property type="protein sequence ID" value="CAB4362761.1"/>
    <property type="molecule type" value="Genomic_DNA"/>
</dbReference>
<evidence type="ECO:0000313" key="9">
    <source>
        <dbReference type="EMBL" id="CAB4362761.1"/>
    </source>
</evidence>
<dbReference type="GO" id="GO:0051536">
    <property type="term" value="F:iron-sulfur cluster binding"/>
    <property type="evidence" value="ECO:0007669"/>
    <property type="project" value="UniProtKB-KW"/>
</dbReference>
<feature type="domain" description="4Fe-4S Mo/W bis-MGD-type" evidence="8">
    <location>
        <begin position="4"/>
        <end position="61"/>
    </location>
</feature>
<dbReference type="EMBL" id="CAFBOL010000157">
    <property type="protein sequence ID" value="CAB5019494.1"/>
    <property type="molecule type" value="Genomic_DNA"/>
</dbReference>
<name>A0A6J7HC07_9ZZZZ</name>
<dbReference type="GO" id="GO:0043546">
    <property type="term" value="F:molybdopterin cofactor binding"/>
    <property type="evidence" value="ECO:0007669"/>
    <property type="project" value="InterPro"/>
</dbReference>
<keyword evidence="4" id="KW-0479">Metal-binding</keyword>
<evidence type="ECO:0000256" key="5">
    <source>
        <dbReference type="ARBA" id="ARBA00023002"/>
    </source>
</evidence>
<keyword evidence="5" id="KW-0560">Oxidoreductase</keyword>
<dbReference type="SMART" id="SM00926">
    <property type="entry name" value="Molybdop_Fe4S4"/>
    <property type="match status" value="1"/>
</dbReference>
<evidence type="ECO:0000256" key="2">
    <source>
        <dbReference type="ARBA" id="ARBA00010312"/>
    </source>
</evidence>
<evidence type="ECO:0000256" key="6">
    <source>
        <dbReference type="ARBA" id="ARBA00023004"/>
    </source>
</evidence>
<dbReference type="InterPro" id="IPR006963">
    <property type="entry name" value="Mopterin_OxRdtase_4Fe-4S_dom"/>
</dbReference>
<dbReference type="Pfam" id="PF04879">
    <property type="entry name" value="Molybdop_Fe4S4"/>
    <property type="match status" value="1"/>
</dbReference>
<dbReference type="SUPFAM" id="SSF50692">
    <property type="entry name" value="ADC-like"/>
    <property type="match status" value="1"/>
</dbReference>
<dbReference type="GO" id="GO:0046872">
    <property type="term" value="F:metal ion binding"/>
    <property type="evidence" value="ECO:0007669"/>
    <property type="project" value="UniProtKB-KW"/>
</dbReference>
<evidence type="ECO:0000313" key="14">
    <source>
        <dbReference type="EMBL" id="CAB5019494.1"/>
    </source>
</evidence>
<evidence type="ECO:0000313" key="11">
    <source>
        <dbReference type="EMBL" id="CAB4808251.1"/>
    </source>
</evidence>
<dbReference type="PROSITE" id="PS00490">
    <property type="entry name" value="MOLYBDOPTERIN_PROK_2"/>
    <property type="match status" value="1"/>
</dbReference>
<reference evidence="13" key="1">
    <citation type="submission" date="2020-05" db="EMBL/GenBank/DDBJ databases">
        <authorList>
            <person name="Chiriac C."/>
            <person name="Salcher M."/>
            <person name="Ghai R."/>
            <person name="Kavagutti S V."/>
        </authorList>
    </citation>
    <scope>NUCLEOTIDE SEQUENCE</scope>
</reference>
<dbReference type="EMBL" id="CAFAAV010000028">
    <property type="protein sequence ID" value="CAB4808251.1"/>
    <property type="molecule type" value="Genomic_DNA"/>
</dbReference>
<evidence type="ECO:0000256" key="7">
    <source>
        <dbReference type="ARBA" id="ARBA00023014"/>
    </source>
</evidence>
<evidence type="ECO:0000313" key="10">
    <source>
        <dbReference type="EMBL" id="CAB4709104.1"/>
    </source>
</evidence>
<dbReference type="Gene3D" id="2.20.25.90">
    <property type="entry name" value="ADC-like domains"/>
    <property type="match status" value="1"/>
</dbReference>
<dbReference type="InterPro" id="IPR006657">
    <property type="entry name" value="MoPterin_dinucl-bd_dom"/>
</dbReference>
<dbReference type="InterPro" id="IPR009010">
    <property type="entry name" value="Asp_de-COase-like_dom_sf"/>
</dbReference>
<evidence type="ECO:0000313" key="12">
    <source>
        <dbReference type="EMBL" id="CAB4853038.1"/>
    </source>
</evidence>
<dbReference type="Gene3D" id="3.40.228.10">
    <property type="entry name" value="Dimethylsulfoxide Reductase, domain 2"/>
    <property type="match status" value="1"/>
</dbReference>
<dbReference type="EMBL" id="CAEZYF010000003">
    <property type="protein sequence ID" value="CAB4709104.1"/>
    <property type="molecule type" value="Genomic_DNA"/>
</dbReference>
<proteinExistence type="inferred from homology"/>
<dbReference type="CDD" id="cd02766">
    <property type="entry name" value="MopB_3"/>
    <property type="match status" value="1"/>
</dbReference>